<sequence length="389" mass="42764">MSEFHHNSVDFEQLKRMRQWLHAHPELSRQEAETAAYMQAQLKEHAPPDEIISLAGAGFAAVYNGSASGNTVLARTELDALPIHETNNDLAYRSLYDGVAHKCGHDGHMTIIAGLAQIYARQRPARGRIVLLFQPDEETGTGARTCCEHPNFKKIAPDYAFALHNFPGFPKDEILCRSGVFTSAVRYMAIKLSGKEAHSAMPETGASPALAIAEIAQASARIQQSFDTPDERALVVPVRFDMGVPSSGVAPGYGEAHFTLRSPRNEVVDRMWSEFATASEEIASKYRLRIEFEEIEIFSATVNDADAVAMIEDAARLNGLAYTELEAPFRAGEDFGEITRRYKGAMFGLGSGENIPELHNPDYDFPDEIIPSGIAMFKALVDQALEEAS</sequence>
<protein>
    <submittedName>
        <fullName evidence="4">Amidohydrolase</fullName>
    </submittedName>
</protein>
<gene>
    <name evidence="4" type="ORF">GR183_04765</name>
</gene>
<keyword evidence="1 4" id="KW-0378">Hydrolase</keyword>
<dbReference type="EMBL" id="WUMV01000002">
    <property type="protein sequence ID" value="MXN64205.1"/>
    <property type="molecule type" value="Genomic_DNA"/>
</dbReference>
<dbReference type="Proteomes" id="UP000433101">
    <property type="component" value="Unassembled WGS sequence"/>
</dbReference>
<keyword evidence="2" id="KW-0479">Metal-binding</keyword>
<dbReference type="Pfam" id="PF07687">
    <property type="entry name" value="M20_dimer"/>
    <property type="match status" value="1"/>
</dbReference>
<dbReference type="RefSeq" id="WP_160774456.1">
    <property type="nucleotide sequence ID" value="NZ_WUMV01000002.1"/>
</dbReference>
<dbReference type="InterPro" id="IPR002933">
    <property type="entry name" value="Peptidase_M20"/>
</dbReference>
<organism evidence="4 5">
    <name type="scientific">Stappia sediminis</name>
    <dbReference type="NCBI Taxonomy" id="2692190"/>
    <lineage>
        <taxon>Bacteria</taxon>
        <taxon>Pseudomonadati</taxon>
        <taxon>Pseudomonadota</taxon>
        <taxon>Alphaproteobacteria</taxon>
        <taxon>Hyphomicrobiales</taxon>
        <taxon>Stappiaceae</taxon>
        <taxon>Stappia</taxon>
    </lineage>
</organism>
<dbReference type="SUPFAM" id="SSF55031">
    <property type="entry name" value="Bacterial exopeptidase dimerisation domain"/>
    <property type="match status" value="1"/>
</dbReference>
<evidence type="ECO:0000313" key="4">
    <source>
        <dbReference type="EMBL" id="MXN64205.1"/>
    </source>
</evidence>
<feature type="binding site" evidence="2">
    <location>
        <position position="164"/>
    </location>
    <ligand>
        <name>Mn(2+)</name>
        <dbReference type="ChEBI" id="CHEBI:29035"/>
        <label>2</label>
    </ligand>
</feature>
<dbReference type="Gene3D" id="3.40.630.10">
    <property type="entry name" value="Zn peptidases"/>
    <property type="match status" value="1"/>
</dbReference>
<dbReference type="SUPFAM" id="SSF53187">
    <property type="entry name" value="Zn-dependent exopeptidases"/>
    <property type="match status" value="1"/>
</dbReference>
<dbReference type="PANTHER" id="PTHR11014">
    <property type="entry name" value="PEPTIDASE M20 FAMILY MEMBER"/>
    <property type="match status" value="1"/>
</dbReference>
<keyword evidence="2" id="KW-0464">Manganese</keyword>
<feature type="domain" description="Peptidase M20 dimerisation" evidence="3">
    <location>
        <begin position="188"/>
        <end position="286"/>
    </location>
</feature>
<dbReference type="GO" id="GO:0046872">
    <property type="term" value="F:metal ion binding"/>
    <property type="evidence" value="ECO:0007669"/>
    <property type="project" value="UniProtKB-KW"/>
</dbReference>
<accession>A0A7X3LSB6</accession>
<evidence type="ECO:0000313" key="5">
    <source>
        <dbReference type="Proteomes" id="UP000433101"/>
    </source>
</evidence>
<dbReference type="InterPro" id="IPR011650">
    <property type="entry name" value="Peptidase_M20_dimer"/>
</dbReference>
<feature type="binding site" evidence="2">
    <location>
        <position position="138"/>
    </location>
    <ligand>
        <name>Mn(2+)</name>
        <dbReference type="ChEBI" id="CHEBI:29035"/>
        <label>2</label>
    </ligand>
</feature>
<dbReference type="InterPro" id="IPR017439">
    <property type="entry name" value="Amidohydrolase"/>
</dbReference>
<comment type="caution">
    <text evidence="4">The sequence shown here is derived from an EMBL/GenBank/DDBJ whole genome shotgun (WGS) entry which is preliminary data.</text>
</comment>
<dbReference type="PIRSF" id="PIRSF005962">
    <property type="entry name" value="Pept_M20D_amidohydro"/>
    <property type="match status" value="1"/>
</dbReference>
<evidence type="ECO:0000256" key="2">
    <source>
        <dbReference type="PIRSR" id="PIRSR005962-1"/>
    </source>
</evidence>
<dbReference type="AlphaFoldDB" id="A0A7X3LSB6"/>
<comment type="cofactor">
    <cofactor evidence="2">
        <name>Mn(2+)</name>
        <dbReference type="ChEBI" id="CHEBI:29035"/>
    </cofactor>
    <text evidence="2">The Mn(2+) ion enhances activity.</text>
</comment>
<evidence type="ECO:0000256" key="1">
    <source>
        <dbReference type="ARBA" id="ARBA00022801"/>
    </source>
</evidence>
<feature type="binding site" evidence="2">
    <location>
        <position position="103"/>
    </location>
    <ligand>
        <name>Mn(2+)</name>
        <dbReference type="ChEBI" id="CHEBI:29035"/>
        <label>2</label>
    </ligand>
</feature>
<reference evidence="4 5" key="1">
    <citation type="submission" date="2019-12" db="EMBL/GenBank/DDBJ databases">
        <authorList>
            <person name="Li M."/>
        </authorList>
    </citation>
    <scope>NUCLEOTIDE SEQUENCE [LARGE SCALE GENOMIC DNA]</scope>
    <source>
        <strain evidence="4 5">GBMRC 2046</strain>
    </source>
</reference>
<dbReference type="NCBIfam" id="TIGR01891">
    <property type="entry name" value="amidohydrolases"/>
    <property type="match status" value="1"/>
</dbReference>
<feature type="binding site" evidence="2">
    <location>
        <position position="105"/>
    </location>
    <ligand>
        <name>Mn(2+)</name>
        <dbReference type="ChEBI" id="CHEBI:29035"/>
        <label>2</label>
    </ligand>
</feature>
<dbReference type="InterPro" id="IPR036264">
    <property type="entry name" value="Bact_exopeptidase_dim_dom"/>
</dbReference>
<keyword evidence="5" id="KW-1185">Reference proteome</keyword>
<dbReference type="Pfam" id="PF01546">
    <property type="entry name" value="Peptidase_M20"/>
    <property type="match status" value="1"/>
</dbReference>
<evidence type="ECO:0000259" key="3">
    <source>
        <dbReference type="Pfam" id="PF07687"/>
    </source>
</evidence>
<dbReference type="Gene3D" id="3.30.70.360">
    <property type="match status" value="1"/>
</dbReference>
<feature type="binding site" evidence="2">
    <location>
        <position position="359"/>
    </location>
    <ligand>
        <name>Mn(2+)</name>
        <dbReference type="ChEBI" id="CHEBI:29035"/>
        <label>2</label>
    </ligand>
</feature>
<dbReference type="GO" id="GO:0016787">
    <property type="term" value="F:hydrolase activity"/>
    <property type="evidence" value="ECO:0007669"/>
    <property type="project" value="UniProtKB-KW"/>
</dbReference>
<proteinExistence type="predicted"/>
<name>A0A7X3LSB6_9HYPH</name>
<dbReference type="PANTHER" id="PTHR11014:SF169">
    <property type="entry name" value="CLAN MH, FAMILY M20, PEPTIDASE T-LIKE METALLOPEPTIDASE"/>
    <property type="match status" value="1"/>
</dbReference>